<dbReference type="InterPro" id="IPR016162">
    <property type="entry name" value="Ald_DH_N"/>
</dbReference>
<evidence type="ECO:0000313" key="4">
    <source>
        <dbReference type="EMBL" id="MDG5754081.1"/>
    </source>
</evidence>
<evidence type="ECO:0000259" key="3">
    <source>
        <dbReference type="Pfam" id="PF00171"/>
    </source>
</evidence>
<dbReference type="PANTHER" id="PTHR42991">
    <property type="entry name" value="ALDEHYDE DEHYDROGENASE"/>
    <property type="match status" value="1"/>
</dbReference>
<dbReference type="InterPro" id="IPR016161">
    <property type="entry name" value="Ald_DH/histidinol_DH"/>
</dbReference>
<keyword evidence="2" id="KW-0560">Oxidoreductase</keyword>
<evidence type="ECO:0000256" key="1">
    <source>
        <dbReference type="ARBA" id="ARBA00009986"/>
    </source>
</evidence>
<evidence type="ECO:0000313" key="5">
    <source>
        <dbReference type="Proteomes" id="UP001218246"/>
    </source>
</evidence>
<dbReference type="SUPFAM" id="SSF53720">
    <property type="entry name" value="ALDH-like"/>
    <property type="match status" value="1"/>
</dbReference>
<proteinExistence type="inferred from homology"/>
<dbReference type="InterPro" id="IPR051020">
    <property type="entry name" value="ALDH-related_metabolic_enz"/>
</dbReference>
<accession>A0ABT6H3X3</accession>
<evidence type="ECO:0000256" key="2">
    <source>
        <dbReference type="ARBA" id="ARBA00023002"/>
    </source>
</evidence>
<organism evidence="4 5">
    <name type="scientific">Ectobacillus antri</name>
    <dbReference type="NCBI Taxonomy" id="2486280"/>
    <lineage>
        <taxon>Bacteria</taxon>
        <taxon>Bacillati</taxon>
        <taxon>Bacillota</taxon>
        <taxon>Bacilli</taxon>
        <taxon>Bacillales</taxon>
        <taxon>Bacillaceae</taxon>
        <taxon>Ectobacillus</taxon>
    </lineage>
</organism>
<protein>
    <submittedName>
        <fullName evidence="4">Aldehyde dehydrogenase family protein</fullName>
    </submittedName>
</protein>
<dbReference type="Pfam" id="PF00171">
    <property type="entry name" value="Aldedh"/>
    <property type="match status" value="1"/>
</dbReference>
<dbReference type="RefSeq" id="WP_278018160.1">
    <property type="nucleotide sequence ID" value="NZ_JARRRY010000005.1"/>
</dbReference>
<dbReference type="CDD" id="cd07149">
    <property type="entry name" value="ALDH_y4uC"/>
    <property type="match status" value="1"/>
</dbReference>
<dbReference type="InterPro" id="IPR015590">
    <property type="entry name" value="Aldehyde_DH_dom"/>
</dbReference>
<dbReference type="EMBL" id="JARULN010000006">
    <property type="protein sequence ID" value="MDG5754081.1"/>
    <property type="molecule type" value="Genomic_DNA"/>
</dbReference>
<keyword evidence="5" id="KW-1185">Reference proteome</keyword>
<reference evidence="4 5" key="1">
    <citation type="submission" date="2023-04" db="EMBL/GenBank/DDBJ databases">
        <title>Ectobacillus antri isolated from activated sludge.</title>
        <authorList>
            <person name="Yan P."/>
            <person name="Liu X."/>
        </authorList>
    </citation>
    <scope>NUCLEOTIDE SEQUENCE [LARGE SCALE GENOMIC DNA]</scope>
    <source>
        <strain evidence="4 5">C18H</strain>
    </source>
</reference>
<gene>
    <name evidence="4" type="ORF">P6P90_08855</name>
</gene>
<sequence>MIKKWYINGEWREGTEYASLRAPYTGQVIAEIPQATKTDVEEAIQAAKRATGAMKELPAHKRATILGELIAQLKERHEELARTIALEAGKPLQAARGEVDRTIATYQFAQEEAKRIHGETIPLDAAIGGEGRVAYTTRQPIGVVAAITPFNFPANLVAHKVGPAIAAGNTIVLKPASQTPLSALLLAEMLDTTELPKGAFNVITGKGSVVGEELVKHPDVAGITFTGSPEVGIDLKQKAGLKRVTLELGANSAVIVDNTNITKEMVQRIVWGSYVNNGQVCVSVQRIYVHNDIYDIFKKMFTEEARKLVVGDALDEKTDISALISTSDVKRIDRWVQTAVSGGANIVLGGNMRNERIYEPTILENVNVEMEVSWQEIFGPVVVLHRFHDFKDAISHVNTSKYGLQAGVFTNNLTHAMEAAKHLEVGGVMINDVPTFRLDHMPYGGIKESGFGREGIKYAIEEMTELKLITFKW</sequence>
<dbReference type="PANTHER" id="PTHR42991:SF1">
    <property type="entry name" value="ALDEHYDE DEHYDROGENASE"/>
    <property type="match status" value="1"/>
</dbReference>
<dbReference type="Gene3D" id="3.40.309.10">
    <property type="entry name" value="Aldehyde Dehydrogenase, Chain A, domain 2"/>
    <property type="match status" value="1"/>
</dbReference>
<name>A0ABT6H3X3_9BACI</name>
<comment type="similarity">
    <text evidence="1">Belongs to the aldehyde dehydrogenase family.</text>
</comment>
<dbReference type="Proteomes" id="UP001218246">
    <property type="component" value="Unassembled WGS sequence"/>
</dbReference>
<comment type="caution">
    <text evidence="4">The sequence shown here is derived from an EMBL/GenBank/DDBJ whole genome shotgun (WGS) entry which is preliminary data.</text>
</comment>
<dbReference type="Gene3D" id="3.40.605.10">
    <property type="entry name" value="Aldehyde Dehydrogenase, Chain A, domain 1"/>
    <property type="match status" value="1"/>
</dbReference>
<feature type="domain" description="Aldehyde dehydrogenase" evidence="3">
    <location>
        <begin position="16"/>
        <end position="468"/>
    </location>
</feature>
<dbReference type="InterPro" id="IPR016163">
    <property type="entry name" value="Ald_DH_C"/>
</dbReference>